<protein>
    <submittedName>
        <fullName evidence="2">Uncharacterized protein</fullName>
    </submittedName>
</protein>
<organism evidence="2 3">
    <name type="scientific">Shinella zoogloeoides</name>
    <name type="common">Crabtreella saccharophila</name>
    <dbReference type="NCBI Taxonomy" id="352475"/>
    <lineage>
        <taxon>Bacteria</taxon>
        <taxon>Pseudomonadati</taxon>
        <taxon>Pseudomonadota</taxon>
        <taxon>Alphaproteobacteria</taxon>
        <taxon>Hyphomicrobiales</taxon>
        <taxon>Rhizobiaceae</taxon>
        <taxon>Shinella</taxon>
    </lineage>
</organism>
<name>A0A6N8TBH5_SHIZO</name>
<dbReference type="EMBL" id="WUML01000003">
    <property type="protein sequence ID" value="MXN99930.1"/>
    <property type="molecule type" value="Genomic_DNA"/>
</dbReference>
<evidence type="ECO:0000313" key="3">
    <source>
        <dbReference type="Proteomes" id="UP000440304"/>
    </source>
</evidence>
<accession>A0A6N8TBH5</accession>
<sequence>MKTAILAMLIAASGASATSPKAEASFDGRYCGRLWSSGALVQAITELKTESDGRLTGSYQFSDFGGMTSGTLAEGAPGTGLDRTLDWQDKYGTGKLFITVKPDYSGFTGKWQDTTGTPNELWDGIRC</sequence>
<gene>
    <name evidence="2" type="ORF">GR156_06430</name>
</gene>
<evidence type="ECO:0000256" key="1">
    <source>
        <dbReference type="SAM" id="SignalP"/>
    </source>
</evidence>
<comment type="caution">
    <text evidence="2">The sequence shown here is derived from an EMBL/GenBank/DDBJ whole genome shotgun (WGS) entry which is preliminary data.</text>
</comment>
<keyword evidence="1" id="KW-0732">Signal</keyword>
<feature type="chain" id="PRO_5026706563" evidence="1">
    <location>
        <begin position="18"/>
        <end position="127"/>
    </location>
</feature>
<dbReference type="RefSeq" id="WP_160785319.1">
    <property type="nucleotide sequence ID" value="NZ_CP086610.1"/>
</dbReference>
<dbReference type="OrthoDB" id="573382at2"/>
<evidence type="ECO:0000313" key="2">
    <source>
        <dbReference type="EMBL" id="MXN99930.1"/>
    </source>
</evidence>
<reference evidence="2 3" key="1">
    <citation type="submission" date="2019-12" db="EMBL/GenBank/DDBJ databases">
        <title>Shinella granuli gen. nov., sp. nov., and proposal of the reclassification of Zoogloea ramigera ATCC 19623 as Shinella zoogloeoides sp. nov.</title>
        <authorList>
            <person name="Gao J."/>
        </authorList>
    </citation>
    <scope>NUCLEOTIDE SEQUENCE [LARGE SCALE GENOMIC DNA]</scope>
    <source>
        <strain evidence="2 3">DSM 287</strain>
    </source>
</reference>
<dbReference type="Proteomes" id="UP000440304">
    <property type="component" value="Unassembled WGS sequence"/>
</dbReference>
<dbReference type="AlphaFoldDB" id="A0A6N8TBH5"/>
<feature type="signal peptide" evidence="1">
    <location>
        <begin position="1"/>
        <end position="17"/>
    </location>
</feature>
<proteinExistence type="predicted"/>